<gene>
    <name evidence="2" type="ORF">DARMORV10_C04P72800.1</name>
</gene>
<dbReference type="EMBL" id="HG994368">
    <property type="protein sequence ID" value="CAF1874525.1"/>
    <property type="molecule type" value="Genomic_DNA"/>
</dbReference>
<dbReference type="InterPro" id="IPR029055">
    <property type="entry name" value="Ntn_hydrolases_N"/>
</dbReference>
<sequence>MVRKGKNRRNRQLLQAEAVADILVELSLMSLGFSAIGVKTKEGVVLAVEKRFNSPLLEPSSVEKIMEIDDHIGCAISGIIADALILVEHGRVETQVSVKRFLMLLTASLLIFRSIDYRMVIKPMKVESTTQAMCDLALRLSEGDEESMIRINHRMTSRYQHEGSRRWVMLRPFEQ</sequence>
<dbReference type="Proteomes" id="UP001295469">
    <property type="component" value="Chromosome C04"/>
</dbReference>
<organism evidence="2">
    <name type="scientific">Brassica napus</name>
    <name type="common">Rape</name>
    <dbReference type="NCBI Taxonomy" id="3708"/>
    <lineage>
        <taxon>Eukaryota</taxon>
        <taxon>Viridiplantae</taxon>
        <taxon>Streptophyta</taxon>
        <taxon>Embryophyta</taxon>
        <taxon>Tracheophyta</taxon>
        <taxon>Spermatophyta</taxon>
        <taxon>Magnoliopsida</taxon>
        <taxon>eudicotyledons</taxon>
        <taxon>Gunneridae</taxon>
        <taxon>Pentapetalae</taxon>
        <taxon>rosids</taxon>
        <taxon>malvids</taxon>
        <taxon>Brassicales</taxon>
        <taxon>Brassicaceae</taxon>
        <taxon>Brassiceae</taxon>
        <taxon>Brassica</taxon>
    </lineage>
</organism>
<keyword evidence="1" id="KW-0647">Proteasome</keyword>
<dbReference type="InterPro" id="IPR001353">
    <property type="entry name" value="Proteasome_sua/b"/>
</dbReference>
<dbReference type="InterPro" id="IPR050115">
    <property type="entry name" value="Proteasome_alpha"/>
</dbReference>
<dbReference type="Gene3D" id="3.60.20.10">
    <property type="entry name" value="Glutamine Phosphoribosylpyrophosphate, subunit 1, domain 1"/>
    <property type="match status" value="1"/>
</dbReference>
<dbReference type="Pfam" id="PF00227">
    <property type="entry name" value="Proteasome"/>
    <property type="match status" value="1"/>
</dbReference>
<dbReference type="GO" id="GO:0051603">
    <property type="term" value="P:proteolysis involved in protein catabolic process"/>
    <property type="evidence" value="ECO:0007669"/>
    <property type="project" value="InterPro"/>
</dbReference>
<protein>
    <submittedName>
        <fullName evidence="2">(rape) hypothetical protein</fullName>
    </submittedName>
</protein>
<evidence type="ECO:0000256" key="1">
    <source>
        <dbReference type="ARBA" id="ARBA00022942"/>
    </source>
</evidence>
<dbReference type="GO" id="GO:0005839">
    <property type="term" value="C:proteasome core complex"/>
    <property type="evidence" value="ECO:0007669"/>
    <property type="project" value="InterPro"/>
</dbReference>
<name>A0A816JZ82_BRANA</name>
<dbReference type="AlphaFoldDB" id="A0A816JZ82"/>
<proteinExistence type="predicted"/>
<dbReference type="PANTHER" id="PTHR11599">
    <property type="entry name" value="PROTEASOME SUBUNIT ALPHA/BETA"/>
    <property type="match status" value="1"/>
</dbReference>
<dbReference type="SUPFAM" id="SSF56235">
    <property type="entry name" value="N-terminal nucleophile aminohydrolases (Ntn hydrolases)"/>
    <property type="match status" value="1"/>
</dbReference>
<accession>A0A816JZ82</accession>
<evidence type="ECO:0000313" key="2">
    <source>
        <dbReference type="EMBL" id="CAF1874525.1"/>
    </source>
</evidence>
<reference evidence="2" key="1">
    <citation type="submission" date="2021-01" db="EMBL/GenBank/DDBJ databases">
        <authorList>
            <consortium name="Genoscope - CEA"/>
            <person name="William W."/>
        </authorList>
    </citation>
    <scope>NUCLEOTIDE SEQUENCE</scope>
</reference>